<proteinExistence type="predicted"/>
<accession>A0ABX7NJV7</accession>
<dbReference type="Proteomes" id="UP000662747">
    <property type="component" value="Chromosome"/>
</dbReference>
<keyword evidence="2" id="KW-1185">Reference proteome</keyword>
<evidence type="ECO:0000313" key="2">
    <source>
        <dbReference type="Proteomes" id="UP000662747"/>
    </source>
</evidence>
<dbReference type="EMBL" id="CP071090">
    <property type="protein sequence ID" value="QSQ18703.1"/>
    <property type="molecule type" value="Genomic_DNA"/>
</dbReference>
<gene>
    <name evidence="1" type="ORF">JY651_25410</name>
</gene>
<reference evidence="1 2" key="1">
    <citation type="submission" date="2021-02" db="EMBL/GenBank/DDBJ databases">
        <title>De Novo genome assembly of isolated myxobacteria.</title>
        <authorList>
            <person name="Stevens D.C."/>
        </authorList>
    </citation>
    <scope>NUCLEOTIDE SEQUENCE [LARGE SCALE GENOMIC DNA]</scope>
    <source>
        <strain evidence="2">SCPEA02</strain>
    </source>
</reference>
<evidence type="ECO:0000313" key="1">
    <source>
        <dbReference type="EMBL" id="QSQ18703.1"/>
    </source>
</evidence>
<organism evidence="1 2">
    <name type="scientific">Pyxidicoccus parkwayensis</name>
    <dbReference type="NCBI Taxonomy" id="2813578"/>
    <lineage>
        <taxon>Bacteria</taxon>
        <taxon>Pseudomonadati</taxon>
        <taxon>Myxococcota</taxon>
        <taxon>Myxococcia</taxon>
        <taxon>Myxococcales</taxon>
        <taxon>Cystobacterineae</taxon>
        <taxon>Myxococcaceae</taxon>
        <taxon>Pyxidicoccus</taxon>
    </lineage>
</organism>
<sequence>MKTWNLRLVGILGVTLVAVVVALAVAGPARFIRMPDGVWLFVRVSEGVWSSGKRYREFHWGTDTLVRMELDIDGDGRYDVRGDDWQRKKPRWCWIREASTWEPANPEGCAKAWDLLSQLSE</sequence>
<protein>
    <submittedName>
        <fullName evidence="1">Uncharacterized protein</fullName>
    </submittedName>
</protein>
<name>A0ABX7NJV7_9BACT</name>
<dbReference type="RefSeq" id="WP_206720291.1">
    <property type="nucleotide sequence ID" value="NZ_CP071090.1"/>
</dbReference>